<dbReference type="GO" id="GO:0016787">
    <property type="term" value="F:hydrolase activity"/>
    <property type="evidence" value="ECO:0007669"/>
    <property type="project" value="UniProtKB-KW"/>
</dbReference>
<organism evidence="4 5">
    <name type="scientific">Rhabdobacter roseus</name>
    <dbReference type="NCBI Taxonomy" id="1655419"/>
    <lineage>
        <taxon>Bacteria</taxon>
        <taxon>Pseudomonadati</taxon>
        <taxon>Bacteroidota</taxon>
        <taxon>Cytophagia</taxon>
        <taxon>Cytophagales</taxon>
        <taxon>Cytophagaceae</taxon>
        <taxon>Rhabdobacter</taxon>
    </lineage>
</organism>
<dbReference type="SUPFAM" id="SSF56024">
    <property type="entry name" value="Phospholipase D/nuclease"/>
    <property type="match status" value="1"/>
</dbReference>
<dbReference type="RefSeq" id="WP_184175153.1">
    <property type="nucleotide sequence ID" value="NZ_JACHGF010000005.1"/>
</dbReference>
<dbReference type="AlphaFoldDB" id="A0A840TND5"/>
<dbReference type="PANTHER" id="PTHR45766">
    <property type="entry name" value="DNA ANNEALING HELICASE AND ENDONUCLEASE ZRANB3 FAMILY MEMBER"/>
    <property type="match status" value="1"/>
</dbReference>
<evidence type="ECO:0000259" key="3">
    <source>
        <dbReference type="PROSITE" id="PS51194"/>
    </source>
</evidence>
<reference evidence="4 5" key="1">
    <citation type="submission" date="2020-08" db="EMBL/GenBank/DDBJ databases">
        <title>Genomic Encyclopedia of Type Strains, Phase IV (KMG-IV): sequencing the most valuable type-strain genomes for metagenomic binning, comparative biology and taxonomic classification.</title>
        <authorList>
            <person name="Goeker M."/>
        </authorList>
    </citation>
    <scope>NUCLEOTIDE SEQUENCE [LARGE SCALE GENOMIC DNA]</scope>
    <source>
        <strain evidence="4 5">DSM 105074</strain>
    </source>
</reference>
<feature type="domain" description="Helicase ATP-binding" evidence="2">
    <location>
        <begin position="267"/>
        <end position="418"/>
    </location>
</feature>
<evidence type="ECO:0000313" key="4">
    <source>
        <dbReference type="EMBL" id="MBB5285201.1"/>
    </source>
</evidence>
<dbReference type="GO" id="GO:0004386">
    <property type="term" value="F:helicase activity"/>
    <property type="evidence" value="ECO:0007669"/>
    <property type="project" value="UniProtKB-KW"/>
</dbReference>
<dbReference type="Proteomes" id="UP000557307">
    <property type="component" value="Unassembled WGS sequence"/>
</dbReference>
<dbReference type="PANTHER" id="PTHR45766:SF6">
    <property type="entry name" value="SWI_SNF-RELATED MATRIX-ASSOCIATED ACTIN-DEPENDENT REGULATOR OF CHROMATIN SUBFAMILY A-LIKE PROTEIN 1"/>
    <property type="match status" value="1"/>
</dbReference>
<sequence length="1094" mass="127914">MISYPITIKSSKFFTNKAENTLLNKFRGIFKHLDVQYFDALVGYFYSTGYFRISKELAEVGNIRILIGIELDRLSQKAAANGYELNLKAHEVREEYFQKIKKEIQESEYRKDIEEGILEFIKDVENGKIQIRIHPSQKIHAKIYIFRQAVEHSHGGWGTVISGSSNLTEGGLENNFEFNVQLSEYEDVKYAQQTFEELWEESVPVTATILGPVKNETYLNENFSPFEVYVKFLIEYFGKSVEYDPDVDMPKGYKKLAYQIDAVQDGFRKLLDYDGFILGDVVGLGKTIIATLIARRYSHYNGYHRTKVLVVHPPVLKKNWEKTVNDFGLINVDLVSNGSLHHIRYPENYDLIIVDEAHKFRTDTSEMFHSLQKLCKTPRRRSDVKDGSTKKKVMLVTATPLNNKPEDIRNQLYLFLDAKQSPLEVGNLQHFFRPLIDEYEKLRKKEKDRVKIKAGVKKIYELIRNKVLEPVIVRRTRTDIRDTDRYWKDITDQGLNFPNIGAPRQILYQLDPALNELYDRTFQIISFPKVGITYTFYQPWRYLPKDIIDPLYNQRSEVFSTQLAMIMRTRLVKRIDSSFHAFLQSIKRYCSKNQQMLDMLNNGRVFLTAKNVDISEFLSQDNDEDILKALAEYENPEQITTYLTEDFDPEFKVLIEKDQAFLNQLVLEWEQFEHIDPKLDEFSYRLDTELLSPEINPNHKLVVFSESKETTRYLYEKLREKYRVLEVDGDNLTDRGDDVAANFDANLALNKQRNEYDIIITTEVLAEGINMHRANVIVNYDIPWNATRLMQRIGRVNRVGTQSETIYIYNFFPTAQADRDIELNKKAFMKLQAFHTALGEDSQIYSSDEEFGTWGLFSKLPQEEKDERLMLLNWLREFKEQNEELYARIKRMPARSRVGRKSVVKKNTTLTYVRNKHRHGFYFVKSDGTFEELTFVEAAREFKALPVERGVALHALHYEQVLLALSQFKEEEYVAIHADKTSVKFGPNEQKALAYLKNMGQTEFAQPEDRNLLDAARDAIARGRFQKLPRELNGLLKTAQKEKWSIIERYNQLLEVLRKYPLQEQEPDDIDKAQVVEAVPFLRPQIIISESFSA</sequence>
<dbReference type="InterPro" id="IPR025202">
    <property type="entry name" value="PLD-like_dom"/>
</dbReference>
<dbReference type="InterPro" id="IPR001650">
    <property type="entry name" value="Helicase_C-like"/>
</dbReference>
<dbReference type="PROSITE" id="PS51194">
    <property type="entry name" value="HELICASE_CTER"/>
    <property type="match status" value="1"/>
</dbReference>
<accession>A0A840TND5</accession>
<dbReference type="InterPro" id="IPR014001">
    <property type="entry name" value="Helicase_ATP-bd"/>
</dbReference>
<dbReference type="Pfam" id="PF00271">
    <property type="entry name" value="Helicase_C"/>
    <property type="match status" value="1"/>
</dbReference>
<name>A0A840TND5_9BACT</name>
<dbReference type="Gene3D" id="3.40.50.300">
    <property type="entry name" value="P-loop containing nucleotide triphosphate hydrolases"/>
    <property type="match status" value="2"/>
</dbReference>
<feature type="domain" description="Helicase C-terminal" evidence="3">
    <location>
        <begin position="678"/>
        <end position="852"/>
    </location>
</feature>
<dbReference type="PROSITE" id="PS51192">
    <property type="entry name" value="HELICASE_ATP_BIND_1"/>
    <property type="match status" value="1"/>
</dbReference>
<dbReference type="SMART" id="SM00490">
    <property type="entry name" value="HELICc"/>
    <property type="match status" value="1"/>
</dbReference>
<protein>
    <submittedName>
        <fullName evidence="4">Superfamily II DNA/RNA helicase</fullName>
    </submittedName>
</protein>
<dbReference type="InterPro" id="IPR027417">
    <property type="entry name" value="P-loop_NTPase"/>
</dbReference>
<evidence type="ECO:0000259" key="2">
    <source>
        <dbReference type="PROSITE" id="PS51192"/>
    </source>
</evidence>
<dbReference type="InterPro" id="IPR038718">
    <property type="entry name" value="SNF2-like_sf"/>
</dbReference>
<proteinExistence type="predicted"/>
<evidence type="ECO:0000256" key="1">
    <source>
        <dbReference type="ARBA" id="ARBA00022801"/>
    </source>
</evidence>
<keyword evidence="4" id="KW-0547">Nucleotide-binding</keyword>
<dbReference type="CDD" id="cd09178">
    <property type="entry name" value="PLDc_N_Snf2_like"/>
    <property type="match status" value="1"/>
</dbReference>
<comment type="caution">
    <text evidence="4">The sequence shown here is derived from an EMBL/GenBank/DDBJ whole genome shotgun (WGS) entry which is preliminary data.</text>
</comment>
<evidence type="ECO:0000313" key="5">
    <source>
        <dbReference type="Proteomes" id="UP000557307"/>
    </source>
</evidence>
<dbReference type="SMART" id="SM00487">
    <property type="entry name" value="DEXDc"/>
    <property type="match status" value="1"/>
</dbReference>
<keyword evidence="1" id="KW-0378">Hydrolase</keyword>
<keyword evidence="5" id="KW-1185">Reference proteome</keyword>
<dbReference type="CDD" id="cd18793">
    <property type="entry name" value="SF2_C_SNF"/>
    <property type="match status" value="1"/>
</dbReference>
<keyword evidence="4" id="KW-0067">ATP-binding</keyword>
<dbReference type="SUPFAM" id="SSF52540">
    <property type="entry name" value="P-loop containing nucleoside triphosphate hydrolases"/>
    <property type="match status" value="1"/>
</dbReference>
<dbReference type="EMBL" id="JACHGF010000005">
    <property type="protein sequence ID" value="MBB5285201.1"/>
    <property type="molecule type" value="Genomic_DNA"/>
</dbReference>
<dbReference type="Pfam" id="PF13091">
    <property type="entry name" value="PLDc_2"/>
    <property type="match status" value="1"/>
</dbReference>
<dbReference type="Gene3D" id="3.30.870.10">
    <property type="entry name" value="Endonuclease Chain A"/>
    <property type="match status" value="1"/>
</dbReference>
<dbReference type="Gene3D" id="3.40.50.10810">
    <property type="entry name" value="Tandem AAA-ATPase domain"/>
    <property type="match status" value="1"/>
</dbReference>
<dbReference type="InterPro" id="IPR049730">
    <property type="entry name" value="SNF2/RAD54-like_C"/>
</dbReference>
<keyword evidence="4" id="KW-0347">Helicase</keyword>
<gene>
    <name evidence="4" type="ORF">HNQ92_003358</name>
</gene>